<gene>
    <name evidence="3" type="ORF">SDC9_74962</name>
</gene>
<accession>A0A644YIW5</accession>
<dbReference type="InterPro" id="IPR008927">
    <property type="entry name" value="6-PGluconate_DH-like_C_sf"/>
</dbReference>
<dbReference type="PANTHER" id="PTHR43207:SF4">
    <property type="entry name" value="AROGENATE DEHYDROGENASE 2, CHLOROPLASTIC"/>
    <property type="match status" value="1"/>
</dbReference>
<dbReference type="PANTHER" id="PTHR43207">
    <property type="entry name" value="AROGENATE DEHYDROGENASE-RELATED"/>
    <property type="match status" value="1"/>
</dbReference>
<evidence type="ECO:0000256" key="1">
    <source>
        <dbReference type="ARBA" id="ARBA00023002"/>
    </source>
</evidence>
<dbReference type="SUPFAM" id="SSF48179">
    <property type="entry name" value="6-phosphogluconate dehydrogenase C-terminal domain-like"/>
    <property type="match status" value="1"/>
</dbReference>
<organism evidence="3">
    <name type="scientific">bioreactor metagenome</name>
    <dbReference type="NCBI Taxonomy" id="1076179"/>
    <lineage>
        <taxon>unclassified sequences</taxon>
        <taxon>metagenomes</taxon>
        <taxon>ecological metagenomes</taxon>
    </lineage>
</organism>
<dbReference type="GO" id="GO:0004665">
    <property type="term" value="F:prephenate dehydrogenase (NADP+) activity"/>
    <property type="evidence" value="ECO:0007669"/>
    <property type="project" value="InterPro"/>
</dbReference>
<name>A0A644YIW5_9ZZZZ</name>
<dbReference type="InterPro" id="IPR059064">
    <property type="entry name" value="TYRAAT2_C"/>
</dbReference>
<protein>
    <recommendedName>
        <fullName evidence="2">Prephenate/arogenate dehydrogenase domain-containing protein</fullName>
    </recommendedName>
</protein>
<evidence type="ECO:0000259" key="2">
    <source>
        <dbReference type="PROSITE" id="PS51176"/>
    </source>
</evidence>
<dbReference type="GO" id="GO:0070403">
    <property type="term" value="F:NAD+ binding"/>
    <property type="evidence" value="ECO:0007669"/>
    <property type="project" value="InterPro"/>
</dbReference>
<keyword evidence="1" id="KW-0560">Oxidoreductase</keyword>
<dbReference type="Pfam" id="PF26213">
    <property type="entry name" value="TYRAAT1_C"/>
    <property type="match status" value="1"/>
</dbReference>
<sequence length="252" mass="28121">MPAMEAKMSVGVYGMGRFGSFWAKELAKHGFSVVGYGRSAKTAPEGVRLGSEDEVLACSVLFFCVSISSFSEVLDRTSSRIADTTVVMDTCSVKLYPAKQMREKLPKQVQCIATHPMFGPDSGKNGVQGLPLVISAVRCEDSTLQFWVEEFKRWNLQVLQMSCDQHDREAAWSQGITHFIGRTLSELSLGDTELATTGYKTLLTVMQQTCNDPLQLFYDLQRYNPYARQMRMGLKGALDTVMDALKKQEEGR</sequence>
<dbReference type="GO" id="GO:0033730">
    <property type="term" value="F:arogenate dehydrogenase (NADP+) activity"/>
    <property type="evidence" value="ECO:0007669"/>
    <property type="project" value="InterPro"/>
</dbReference>
<dbReference type="InterPro" id="IPR003099">
    <property type="entry name" value="Prephen_DH"/>
</dbReference>
<proteinExistence type="predicted"/>
<evidence type="ECO:0000313" key="3">
    <source>
        <dbReference type="EMBL" id="MPM28436.1"/>
    </source>
</evidence>
<reference evidence="3" key="1">
    <citation type="submission" date="2019-08" db="EMBL/GenBank/DDBJ databases">
        <authorList>
            <person name="Kucharzyk K."/>
            <person name="Murdoch R.W."/>
            <person name="Higgins S."/>
            <person name="Loffler F."/>
        </authorList>
    </citation>
    <scope>NUCLEOTIDE SEQUENCE</scope>
</reference>
<dbReference type="GO" id="GO:0006571">
    <property type="term" value="P:tyrosine biosynthetic process"/>
    <property type="evidence" value="ECO:0007669"/>
    <property type="project" value="InterPro"/>
</dbReference>
<feature type="domain" description="Prephenate/arogenate dehydrogenase" evidence="2">
    <location>
        <begin position="8"/>
        <end position="252"/>
    </location>
</feature>
<dbReference type="GO" id="GO:0008977">
    <property type="term" value="F:prephenate dehydrogenase (NAD+) activity"/>
    <property type="evidence" value="ECO:0007669"/>
    <property type="project" value="InterPro"/>
</dbReference>
<dbReference type="InterPro" id="IPR045011">
    <property type="entry name" value="TYRAAT1/2"/>
</dbReference>
<dbReference type="InterPro" id="IPR036291">
    <property type="entry name" value="NAD(P)-bd_dom_sf"/>
</dbReference>
<comment type="caution">
    <text evidence="3">The sequence shown here is derived from an EMBL/GenBank/DDBJ whole genome shotgun (WGS) entry which is preliminary data.</text>
</comment>
<dbReference type="InterPro" id="IPR046826">
    <property type="entry name" value="PDH_N"/>
</dbReference>
<dbReference type="EMBL" id="VSSQ01005254">
    <property type="protein sequence ID" value="MPM28436.1"/>
    <property type="molecule type" value="Genomic_DNA"/>
</dbReference>
<dbReference type="SUPFAM" id="SSF51735">
    <property type="entry name" value="NAD(P)-binding Rossmann-fold domains"/>
    <property type="match status" value="1"/>
</dbReference>
<dbReference type="PROSITE" id="PS51176">
    <property type="entry name" value="PDH_ADH"/>
    <property type="match status" value="1"/>
</dbReference>
<dbReference type="AlphaFoldDB" id="A0A644YIW5"/>
<dbReference type="Gene3D" id="3.40.50.720">
    <property type="entry name" value="NAD(P)-binding Rossmann-like Domain"/>
    <property type="match status" value="1"/>
</dbReference>
<dbReference type="Pfam" id="PF02153">
    <property type="entry name" value="PDH_N"/>
    <property type="match status" value="1"/>
</dbReference>